<evidence type="ECO:0000256" key="1">
    <source>
        <dbReference type="ARBA" id="ARBA00022603"/>
    </source>
</evidence>
<dbReference type="GO" id="GO:0008173">
    <property type="term" value="F:RNA methyltransferase activity"/>
    <property type="evidence" value="ECO:0007669"/>
    <property type="project" value="InterPro"/>
</dbReference>
<keyword evidence="2" id="KW-0808">Transferase</keyword>
<dbReference type="Pfam" id="PF00588">
    <property type="entry name" value="SpoU_methylase"/>
    <property type="match status" value="1"/>
</dbReference>
<dbReference type="GO" id="GO:0006396">
    <property type="term" value="P:RNA processing"/>
    <property type="evidence" value="ECO:0007669"/>
    <property type="project" value="InterPro"/>
</dbReference>
<evidence type="ECO:0000313" key="4">
    <source>
        <dbReference type="EMBL" id="CUS02097.2"/>
    </source>
</evidence>
<dbReference type="GO" id="GO:0003723">
    <property type="term" value="F:RNA binding"/>
    <property type="evidence" value="ECO:0007669"/>
    <property type="project" value="InterPro"/>
</dbReference>
<dbReference type="RefSeq" id="WP_095041751.1">
    <property type="nucleotide sequence ID" value="NZ_LN890655.1"/>
</dbReference>
<dbReference type="PANTHER" id="PTHR43191">
    <property type="entry name" value="RRNA METHYLTRANSFERASE 3"/>
    <property type="match status" value="1"/>
</dbReference>
<dbReference type="SUPFAM" id="SSF75217">
    <property type="entry name" value="alpha/beta knot"/>
    <property type="match status" value="1"/>
</dbReference>
<dbReference type="InterPro" id="IPR029026">
    <property type="entry name" value="tRNA_m1G_MTases_N"/>
</dbReference>
<dbReference type="KEGG" id="pbf:CFX0092_A0216"/>
<reference evidence="4" key="1">
    <citation type="submission" date="2016-01" db="EMBL/GenBank/DDBJ databases">
        <authorList>
            <person name="Mcilroy J.S."/>
            <person name="Karst M S."/>
            <person name="Albertsen M."/>
        </authorList>
    </citation>
    <scope>NUCLEOTIDE SEQUENCE</scope>
    <source>
        <strain evidence="4">Cfx-K</strain>
    </source>
</reference>
<protein>
    <submittedName>
        <fullName evidence="4">tRNA/rRNA methyltransferase (SpoU)</fullName>
    </submittedName>
</protein>
<dbReference type="AlphaFoldDB" id="A0A161K2N9"/>
<dbReference type="PANTHER" id="PTHR43191:SF7">
    <property type="entry name" value="OBP33PEP LIKE PROTEIN"/>
    <property type="match status" value="1"/>
</dbReference>
<dbReference type="Proteomes" id="UP000215027">
    <property type="component" value="Chromosome I"/>
</dbReference>
<evidence type="ECO:0000259" key="3">
    <source>
        <dbReference type="Pfam" id="PF00588"/>
    </source>
</evidence>
<evidence type="ECO:0000313" key="5">
    <source>
        <dbReference type="Proteomes" id="UP000215027"/>
    </source>
</evidence>
<keyword evidence="1 4" id="KW-0489">Methyltransferase</keyword>
<sequence length="173" mass="18851">MRPLIGTDLKRFLRDYRRNHRPAHDLAALLQSVEYPANVGSIFRLADGAGVSELVLTGITPTPPNATIDKVGRYKSLRLPWRYEADPLIAIDGLRAKAYGIVAVELTDDAVAYQDFAYPAKTCLVVGHEDHGVTKATLAACDAAVFVPMYGKGLSLNVHVALAVVLYHIRHCG</sequence>
<dbReference type="OrthoDB" id="9794400at2"/>
<dbReference type="InterPro" id="IPR051259">
    <property type="entry name" value="rRNA_Methyltransferase"/>
</dbReference>
<dbReference type="Gene3D" id="3.40.1280.10">
    <property type="match status" value="1"/>
</dbReference>
<proteinExistence type="predicted"/>
<gene>
    <name evidence="4" type="ORF">CFX0092_A0216</name>
</gene>
<dbReference type="InterPro" id="IPR029028">
    <property type="entry name" value="Alpha/beta_knot_MTases"/>
</dbReference>
<organism evidence="4 5">
    <name type="scientific">Candidatus Promineifilum breve</name>
    <dbReference type="NCBI Taxonomy" id="1806508"/>
    <lineage>
        <taxon>Bacteria</taxon>
        <taxon>Bacillati</taxon>
        <taxon>Chloroflexota</taxon>
        <taxon>Ardenticatenia</taxon>
        <taxon>Candidatus Promineifilales</taxon>
        <taxon>Candidatus Promineifilaceae</taxon>
        <taxon>Candidatus Promineifilum</taxon>
    </lineage>
</organism>
<accession>A0A161K2N9</accession>
<dbReference type="EMBL" id="LN890655">
    <property type="protein sequence ID" value="CUS02097.2"/>
    <property type="molecule type" value="Genomic_DNA"/>
</dbReference>
<dbReference type="GO" id="GO:0032259">
    <property type="term" value="P:methylation"/>
    <property type="evidence" value="ECO:0007669"/>
    <property type="project" value="UniProtKB-KW"/>
</dbReference>
<name>A0A161K2N9_9CHLR</name>
<feature type="domain" description="tRNA/rRNA methyltransferase SpoU type" evidence="3">
    <location>
        <begin position="28"/>
        <end position="167"/>
    </location>
</feature>
<dbReference type="InterPro" id="IPR001537">
    <property type="entry name" value="SpoU_MeTrfase"/>
</dbReference>
<evidence type="ECO:0000256" key="2">
    <source>
        <dbReference type="ARBA" id="ARBA00022679"/>
    </source>
</evidence>
<keyword evidence="5" id="KW-1185">Reference proteome</keyword>